<evidence type="ECO:0000313" key="1">
    <source>
        <dbReference type="EMBL" id="KAF8786793.1"/>
    </source>
</evidence>
<sequence>MKNTISKKSDNLSQDVFENSLNKTVTLVSHSMPLKDSKEGNLCDFKNVDDVNLFTPRKDHNENNALILHPWYFHSSFVFGKVSVASENDGIAITINTFKQNEVFFKSEVIFSENTKITPIKDSIVLLYIPYVESEDSVCVATLVYPLNPEETVLFKENITIENFVMNNFSPIVQKRLGAIYSCFCGFTHTLMQKLLISQKFEIKRKKIAKTFDFVKSLREAFCFSEKTLTLFYMLINELFTLNLGFSYTKICSGLAFIFVQAFSFTVCSKKLTILSKGKKTFNYHNHRRNHSSSHFLSHIKATCSEISEAAVVSLKEKMNLFSHEKFDIKEEILVERNDSCLLEKESDIKLDTALLLAKPFVKEGNESSISINSYKSCNSKSSEEVYYSCESLPDKFDAYSEKSLLIHSNSTHLFKDDDCNNTIICNEINSPSLAGKNSDPLNEEKDIDGMTVSNLSKKYTEKFELADKSDFKVRHSSIFKAKNKRINHRIILSSSSHHCQECWKPKTETTAHISTITKSYLYFCVNLNQQVATLGFPKHLVSEKILNKLSSSSAIKIGIIPNILIHFSDVLYINLC</sequence>
<comment type="caution">
    <text evidence="1">The sequence shown here is derived from an EMBL/GenBank/DDBJ whole genome shotgun (WGS) entry which is preliminary data.</text>
</comment>
<gene>
    <name evidence="1" type="ORF">HNY73_008465</name>
</gene>
<protein>
    <submittedName>
        <fullName evidence="1">Uncharacterized protein</fullName>
    </submittedName>
</protein>
<keyword evidence="2" id="KW-1185">Reference proteome</keyword>
<reference evidence="1" key="2">
    <citation type="submission" date="2020-06" db="EMBL/GenBank/DDBJ databases">
        <authorList>
            <person name="Sheffer M."/>
        </authorList>
    </citation>
    <scope>NUCLEOTIDE SEQUENCE</scope>
</reference>
<dbReference type="AlphaFoldDB" id="A0A8T0FCY4"/>
<dbReference type="Proteomes" id="UP000807504">
    <property type="component" value="Unassembled WGS sequence"/>
</dbReference>
<dbReference type="EMBL" id="JABXBU010000015">
    <property type="protein sequence ID" value="KAF8786793.1"/>
    <property type="molecule type" value="Genomic_DNA"/>
</dbReference>
<evidence type="ECO:0000313" key="2">
    <source>
        <dbReference type="Proteomes" id="UP000807504"/>
    </source>
</evidence>
<organism evidence="1 2">
    <name type="scientific">Argiope bruennichi</name>
    <name type="common">Wasp spider</name>
    <name type="synonym">Aranea bruennichi</name>
    <dbReference type="NCBI Taxonomy" id="94029"/>
    <lineage>
        <taxon>Eukaryota</taxon>
        <taxon>Metazoa</taxon>
        <taxon>Ecdysozoa</taxon>
        <taxon>Arthropoda</taxon>
        <taxon>Chelicerata</taxon>
        <taxon>Arachnida</taxon>
        <taxon>Araneae</taxon>
        <taxon>Araneomorphae</taxon>
        <taxon>Entelegynae</taxon>
        <taxon>Araneoidea</taxon>
        <taxon>Araneidae</taxon>
        <taxon>Argiope</taxon>
    </lineage>
</organism>
<proteinExistence type="predicted"/>
<accession>A0A8T0FCY4</accession>
<name>A0A8T0FCY4_ARGBR</name>
<reference evidence="1" key="1">
    <citation type="journal article" date="2020" name="bioRxiv">
        <title>Chromosome-level reference genome of the European wasp spider Argiope bruennichi: a resource for studies on range expansion and evolutionary adaptation.</title>
        <authorList>
            <person name="Sheffer M.M."/>
            <person name="Hoppe A."/>
            <person name="Krehenwinkel H."/>
            <person name="Uhl G."/>
            <person name="Kuss A.W."/>
            <person name="Jensen L."/>
            <person name="Jensen C."/>
            <person name="Gillespie R.G."/>
            <person name="Hoff K.J."/>
            <person name="Prost S."/>
        </authorList>
    </citation>
    <scope>NUCLEOTIDE SEQUENCE</scope>
</reference>